<keyword evidence="16" id="KW-1185">Reference proteome</keyword>
<dbReference type="GO" id="GO:0004497">
    <property type="term" value="F:monooxygenase activity"/>
    <property type="evidence" value="ECO:0007669"/>
    <property type="project" value="UniProtKB-KW"/>
</dbReference>
<dbReference type="Pfam" id="PF00067">
    <property type="entry name" value="p450"/>
    <property type="match status" value="1"/>
</dbReference>
<evidence type="ECO:0000256" key="7">
    <source>
        <dbReference type="ARBA" id="ARBA00022824"/>
    </source>
</evidence>
<evidence type="ECO:0000256" key="11">
    <source>
        <dbReference type="ARBA" id="ARBA00023033"/>
    </source>
</evidence>
<keyword evidence="6 13" id="KW-0479">Metal-binding</keyword>
<keyword evidence="15" id="KW-1133">Transmembrane helix</keyword>
<dbReference type="GO" id="GO:0005789">
    <property type="term" value="C:endoplasmic reticulum membrane"/>
    <property type="evidence" value="ECO:0007669"/>
    <property type="project" value="UniProtKB-SubCell"/>
</dbReference>
<evidence type="ECO:0000256" key="9">
    <source>
        <dbReference type="ARBA" id="ARBA00023002"/>
    </source>
</evidence>
<accession>A0A6P8ZI22</accession>
<dbReference type="InterPro" id="IPR002401">
    <property type="entry name" value="Cyt_P450_E_grp-I"/>
</dbReference>
<dbReference type="PRINTS" id="PR00463">
    <property type="entry name" value="EP450I"/>
</dbReference>
<evidence type="ECO:0000256" key="15">
    <source>
        <dbReference type="SAM" id="Phobius"/>
    </source>
</evidence>
<organism evidence="17">
    <name type="scientific">Thrips palmi</name>
    <name type="common">Melon thrips</name>
    <dbReference type="NCBI Taxonomy" id="161013"/>
    <lineage>
        <taxon>Eukaryota</taxon>
        <taxon>Metazoa</taxon>
        <taxon>Ecdysozoa</taxon>
        <taxon>Arthropoda</taxon>
        <taxon>Hexapoda</taxon>
        <taxon>Insecta</taxon>
        <taxon>Pterygota</taxon>
        <taxon>Neoptera</taxon>
        <taxon>Paraneoptera</taxon>
        <taxon>Thysanoptera</taxon>
        <taxon>Terebrantia</taxon>
        <taxon>Thripoidea</taxon>
        <taxon>Thripidae</taxon>
        <taxon>Thrips</taxon>
    </lineage>
</organism>
<evidence type="ECO:0000256" key="4">
    <source>
        <dbReference type="ARBA" id="ARBA00010617"/>
    </source>
</evidence>
<sequence>MGLVTELLVVAVVATLVARFLLQYLRFRKMELAIPGPPSLPLLGNAVDFLTATPDSAMRTVLRLIGDRRGLCRFSIMNHLLVAVSSPDDIQHLVRRAEFNDKSHFFYDFLDNPRGLLQLRGADAKLRRRLLEPGFNKNVLNRFVGIFVDGAKGFVSRVAVDEAVDVLQPLRHAAARNFLRTAISADISQTEAEVMPVVDFFEEFHRSVNQRSVNPLLWSDGLFRLTPFGRKMARMRRSIETLLRKCIAMKRKEVEALRGSKHAQQRTIADILLDLHDRAEIPEQDFLDEIKTFFGANVETTVSALSWALKVLSILPRVQERVHAEVVAVLGDRDVTAEDLPQLKYLERVVKEVLRMFPPIPFTARQCHRRTRLCGHTVPAHSTVILNIHGAHFDPEHWREPRRFEPDRFLPENSQGRHHCAFIPFSVGARNCIGGLYAMMALTAFLATTVRAFRVLPADGHRDLQSLADNMAFDLTSRLVGGTRVRFQPRHVSGTGGQT</sequence>
<evidence type="ECO:0000313" key="17">
    <source>
        <dbReference type="RefSeq" id="XP_034232849.1"/>
    </source>
</evidence>
<dbReference type="InterPro" id="IPR001128">
    <property type="entry name" value="Cyt_P450"/>
</dbReference>
<evidence type="ECO:0000313" key="16">
    <source>
        <dbReference type="Proteomes" id="UP000515158"/>
    </source>
</evidence>
<evidence type="ECO:0000256" key="3">
    <source>
        <dbReference type="ARBA" id="ARBA00004406"/>
    </source>
</evidence>
<dbReference type="InParanoid" id="A0A6P8ZI22"/>
<comment type="similarity">
    <text evidence="4 14">Belongs to the cytochrome P450 family.</text>
</comment>
<dbReference type="RefSeq" id="XP_034232849.1">
    <property type="nucleotide sequence ID" value="XM_034376958.1"/>
</dbReference>
<keyword evidence="5 13" id="KW-0349">Heme</keyword>
<dbReference type="Proteomes" id="UP000515158">
    <property type="component" value="Unplaced"/>
</dbReference>
<evidence type="ECO:0000256" key="10">
    <source>
        <dbReference type="ARBA" id="ARBA00023004"/>
    </source>
</evidence>
<evidence type="ECO:0000256" key="5">
    <source>
        <dbReference type="ARBA" id="ARBA00022617"/>
    </source>
</evidence>
<dbReference type="InterPro" id="IPR036396">
    <property type="entry name" value="Cyt_P450_sf"/>
</dbReference>
<keyword evidence="9 14" id="KW-0560">Oxidoreductase</keyword>
<dbReference type="GO" id="GO:0005506">
    <property type="term" value="F:iron ion binding"/>
    <property type="evidence" value="ECO:0007669"/>
    <property type="project" value="InterPro"/>
</dbReference>
<dbReference type="PROSITE" id="PS00086">
    <property type="entry name" value="CYTOCHROME_P450"/>
    <property type="match status" value="1"/>
</dbReference>
<dbReference type="PANTHER" id="PTHR24291:SF189">
    <property type="entry name" value="CYTOCHROME P450 4C3-RELATED"/>
    <property type="match status" value="1"/>
</dbReference>
<evidence type="ECO:0000256" key="8">
    <source>
        <dbReference type="ARBA" id="ARBA00022848"/>
    </source>
</evidence>
<dbReference type="PRINTS" id="PR00385">
    <property type="entry name" value="P450"/>
</dbReference>
<keyword evidence="8" id="KW-0492">Microsome</keyword>
<keyword evidence="7" id="KW-0256">Endoplasmic reticulum</keyword>
<feature type="binding site" description="axial binding residue" evidence="13">
    <location>
        <position position="432"/>
    </location>
    <ligand>
        <name>heme</name>
        <dbReference type="ChEBI" id="CHEBI:30413"/>
    </ligand>
    <ligandPart>
        <name>Fe</name>
        <dbReference type="ChEBI" id="CHEBI:18248"/>
    </ligandPart>
</feature>
<comment type="subcellular location">
    <subcellularLocation>
        <location evidence="3">Endoplasmic reticulum membrane</location>
        <topology evidence="3">Peripheral membrane protein</topology>
    </subcellularLocation>
    <subcellularLocation>
        <location evidence="2">Microsome membrane</location>
        <topology evidence="2">Peripheral membrane protein</topology>
    </subcellularLocation>
</comment>
<dbReference type="GO" id="GO:0020037">
    <property type="term" value="F:heme binding"/>
    <property type="evidence" value="ECO:0007669"/>
    <property type="project" value="InterPro"/>
</dbReference>
<keyword evidence="10 13" id="KW-0408">Iron</keyword>
<keyword evidence="12 15" id="KW-0472">Membrane</keyword>
<evidence type="ECO:0000256" key="2">
    <source>
        <dbReference type="ARBA" id="ARBA00004174"/>
    </source>
</evidence>
<reference evidence="17" key="1">
    <citation type="submission" date="2025-08" db="UniProtKB">
        <authorList>
            <consortium name="RefSeq"/>
        </authorList>
    </citation>
    <scope>IDENTIFICATION</scope>
    <source>
        <tissue evidence="17">Total insect</tissue>
    </source>
</reference>
<protein>
    <submittedName>
        <fullName evidence="17">Probable cytochrome P450 4aa1</fullName>
    </submittedName>
</protein>
<dbReference type="GO" id="GO:0016705">
    <property type="term" value="F:oxidoreductase activity, acting on paired donors, with incorporation or reduction of molecular oxygen"/>
    <property type="evidence" value="ECO:0007669"/>
    <property type="project" value="InterPro"/>
</dbReference>
<comment type="cofactor">
    <cofactor evidence="1 13">
        <name>heme</name>
        <dbReference type="ChEBI" id="CHEBI:30413"/>
    </cofactor>
</comment>
<dbReference type="AlphaFoldDB" id="A0A6P8ZI22"/>
<dbReference type="OrthoDB" id="1470350at2759"/>
<evidence type="ECO:0000256" key="14">
    <source>
        <dbReference type="RuleBase" id="RU000461"/>
    </source>
</evidence>
<evidence type="ECO:0000256" key="1">
    <source>
        <dbReference type="ARBA" id="ARBA00001971"/>
    </source>
</evidence>
<dbReference type="InterPro" id="IPR050196">
    <property type="entry name" value="Cytochrome_P450_Monoox"/>
</dbReference>
<evidence type="ECO:0000256" key="6">
    <source>
        <dbReference type="ARBA" id="ARBA00022723"/>
    </source>
</evidence>
<dbReference type="PANTHER" id="PTHR24291">
    <property type="entry name" value="CYTOCHROME P450 FAMILY 4"/>
    <property type="match status" value="1"/>
</dbReference>
<dbReference type="Gene3D" id="1.10.630.10">
    <property type="entry name" value="Cytochrome P450"/>
    <property type="match status" value="1"/>
</dbReference>
<dbReference type="SUPFAM" id="SSF48264">
    <property type="entry name" value="Cytochrome P450"/>
    <property type="match status" value="1"/>
</dbReference>
<evidence type="ECO:0000256" key="12">
    <source>
        <dbReference type="ARBA" id="ARBA00023136"/>
    </source>
</evidence>
<keyword evidence="11 14" id="KW-0503">Monooxygenase</keyword>
<gene>
    <name evidence="17" type="primary">LOC117640455</name>
</gene>
<dbReference type="InterPro" id="IPR017972">
    <property type="entry name" value="Cyt_P450_CS"/>
</dbReference>
<evidence type="ECO:0000256" key="13">
    <source>
        <dbReference type="PIRSR" id="PIRSR602401-1"/>
    </source>
</evidence>
<name>A0A6P8ZI22_THRPL</name>
<dbReference type="KEGG" id="tpal:117640455"/>
<proteinExistence type="inferred from homology"/>
<keyword evidence="15" id="KW-0812">Transmembrane</keyword>
<dbReference type="GeneID" id="117640455"/>
<feature type="transmembrane region" description="Helical" evidence="15">
    <location>
        <begin position="6"/>
        <end position="22"/>
    </location>
</feature>